<accession>A0A0F9I9D2</accession>
<sequence>MAAEQSPEELQGSGADWIWGDWPAAATELSPEEDTLRNIDGMLRAIDLINTEFTRRVQQDRLEWVIWHFGGLARIYQAGGWEKAEEYLERGRHAS</sequence>
<reference evidence="1" key="1">
    <citation type="journal article" date="2015" name="Nature">
        <title>Complex archaea that bridge the gap between prokaryotes and eukaryotes.</title>
        <authorList>
            <person name="Spang A."/>
            <person name="Saw J.H."/>
            <person name="Jorgensen S.L."/>
            <person name="Zaremba-Niedzwiedzka K."/>
            <person name="Martijn J."/>
            <person name="Lind A.E."/>
            <person name="van Eijk R."/>
            <person name="Schleper C."/>
            <person name="Guy L."/>
            <person name="Ettema T.J."/>
        </authorList>
    </citation>
    <scope>NUCLEOTIDE SEQUENCE</scope>
</reference>
<gene>
    <name evidence="1" type="ORF">LCGC14_1968780</name>
</gene>
<dbReference type="AlphaFoldDB" id="A0A0F9I9D2"/>
<dbReference type="EMBL" id="LAZR01021813">
    <property type="protein sequence ID" value="KKL84032.1"/>
    <property type="molecule type" value="Genomic_DNA"/>
</dbReference>
<organism evidence="1">
    <name type="scientific">marine sediment metagenome</name>
    <dbReference type="NCBI Taxonomy" id="412755"/>
    <lineage>
        <taxon>unclassified sequences</taxon>
        <taxon>metagenomes</taxon>
        <taxon>ecological metagenomes</taxon>
    </lineage>
</organism>
<evidence type="ECO:0000313" key="1">
    <source>
        <dbReference type="EMBL" id="KKL84032.1"/>
    </source>
</evidence>
<protein>
    <submittedName>
        <fullName evidence="1">Uncharacterized protein</fullName>
    </submittedName>
</protein>
<name>A0A0F9I9D2_9ZZZZ</name>
<comment type="caution">
    <text evidence="1">The sequence shown here is derived from an EMBL/GenBank/DDBJ whole genome shotgun (WGS) entry which is preliminary data.</text>
</comment>
<proteinExistence type="predicted"/>